<organism evidence="3 4">
    <name type="scientific">Paractinoplanes aksuensis</name>
    <dbReference type="NCBI Taxonomy" id="2939490"/>
    <lineage>
        <taxon>Bacteria</taxon>
        <taxon>Bacillati</taxon>
        <taxon>Actinomycetota</taxon>
        <taxon>Actinomycetes</taxon>
        <taxon>Micromonosporales</taxon>
        <taxon>Micromonosporaceae</taxon>
        <taxon>Paractinoplanes</taxon>
    </lineage>
</organism>
<dbReference type="RefSeq" id="WP_253243706.1">
    <property type="nucleotide sequence ID" value="NZ_JAMYJR010000063.1"/>
</dbReference>
<evidence type="ECO:0000259" key="2">
    <source>
        <dbReference type="PROSITE" id="PS50104"/>
    </source>
</evidence>
<evidence type="ECO:0000256" key="1">
    <source>
        <dbReference type="SAM" id="Phobius"/>
    </source>
</evidence>
<dbReference type="InterPro" id="IPR000157">
    <property type="entry name" value="TIR_dom"/>
</dbReference>
<keyword evidence="1" id="KW-0812">Transmembrane</keyword>
<keyword evidence="1" id="KW-1133">Transmembrane helix</keyword>
<proteinExistence type="predicted"/>
<feature type="domain" description="TIR" evidence="2">
    <location>
        <begin position="8"/>
        <end position="164"/>
    </location>
</feature>
<dbReference type="SUPFAM" id="SSF52200">
    <property type="entry name" value="Toll/Interleukin receptor TIR domain"/>
    <property type="match status" value="1"/>
</dbReference>
<comment type="caution">
    <text evidence="3">The sequence shown here is derived from an EMBL/GenBank/DDBJ whole genome shotgun (WGS) entry which is preliminary data.</text>
</comment>
<evidence type="ECO:0000313" key="3">
    <source>
        <dbReference type="EMBL" id="MCO8277697.1"/>
    </source>
</evidence>
<dbReference type="Gene3D" id="3.40.50.10140">
    <property type="entry name" value="Toll/interleukin-1 receptor homology (TIR) domain"/>
    <property type="match status" value="1"/>
</dbReference>
<dbReference type="Pfam" id="PF13676">
    <property type="entry name" value="TIR_2"/>
    <property type="match status" value="1"/>
</dbReference>
<dbReference type="SUPFAM" id="SSF50998">
    <property type="entry name" value="Quinoprotein alcohol dehydrogenase-like"/>
    <property type="match status" value="1"/>
</dbReference>
<dbReference type="PROSITE" id="PS50104">
    <property type="entry name" value="TIR"/>
    <property type="match status" value="1"/>
</dbReference>
<accession>A0ABT1E3I7</accession>
<dbReference type="Proteomes" id="UP001523369">
    <property type="component" value="Unassembled WGS sequence"/>
</dbReference>
<dbReference type="InterPro" id="IPR011047">
    <property type="entry name" value="Quinoprotein_ADH-like_sf"/>
</dbReference>
<dbReference type="EMBL" id="JAMYJR010000063">
    <property type="protein sequence ID" value="MCO8277697.1"/>
    <property type="molecule type" value="Genomic_DNA"/>
</dbReference>
<gene>
    <name evidence="3" type="ORF">M1L60_44700</name>
</gene>
<dbReference type="Gene3D" id="2.130.10.10">
    <property type="entry name" value="YVTN repeat-like/Quinoprotein amine dehydrogenase"/>
    <property type="match status" value="2"/>
</dbReference>
<keyword evidence="4" id="KW-1185">Reference proteome</keyword>
<feature type="transmembrane region" description="Helical" evidence="1">
    <location>
        <begin position="166"/>
        <end position="188"/>
    </location>
</feature>
<evidence type="ECO:0000313" key="4">
    <source>
        <dbReference type="Proteomes" id="UP001523369"/>
    </source>
</evidence>
<keyword evidence="1" id="KW-0472">Membrane</keyword>
<reference evidence="3 4" key="1">
    <citation type="submission" date="2022-06" db="EMBL/GenBank/DDBJ databases">
        <title>New Species of the Genus Actinoplanes, ActinopZanes ferrugineus.</title>
        <authorList>
            <person name="Ding P."/>
        </authorList>
    </citation>
    <scope>NUCLEOTIDE SEQUENCE [LARGE SCALE GENOMIC DNA]</scope>
    <source>
        <strain evidence="3 4">TRM88003</strain>
    </source>
</reference>
<name>A0ABT1E3I7_9ACTN</name>
<dbReference type="InterPro" id="IPR035897">
    <property type="entry name" value="Toll_tir_struct_dom_sf"/>
</dbReference>
<protein>
    <submittedName>
        <fullName evidence="3">TIR domain-containing protein</fullName>
    </submittedName>
</protein>
<sequence>MADDGRSYAYDAFLSYSHGPDAQLAARLQRRIALAGLPSYRPARRRVFRDVTEMAFSPDLRSAIDAALRDSRWLVVVASTRSLDSEWVRAEVALWRAERSPQHMVIVDVDGFPRPGHEWLTDGVPAEQIVPLDGDNTAVRVAALLDSVPADTLGAVVARRRRRRTVGLAAAAVVVVLAFVASVTAAVVSRRYAAAADRDRRLAVSSALAVRSEALQLTDPQLAGLLAVAAHDRHASPRTEHALANAAQEQLAVPPYTDVALTSSPFAGAVLGDGFVLGAADGTLTYWAPGSSPVVAGRLPEPLAAVVDGGDSAVLAVGVRGYVAAVAGPGEVRKVGVVAVSADVTAAARAGGMLVLACSDGTVSSLDAGSLAMRSTVRMGKVTALAGDPRTSTVYAAGADTMSAWSVPALTRRWQTKPPRPVTGLAVATDRDAVATADAVGRVRIYRGRTGTIVEVPNEELVPGHDQGVEVAIGWWQQGETFLSSGADRVLTGVDPSTGLVSARINHSALPAAPVGFVGGTGGVVIILPRGTVRWVPNTPDKYNVAALAPVFTEDAGVPKVGGEVVYARALLGVSPRRGVVLQAMTGSGAGAQAVAFRPDQAAATAAMRLPGPGLLLPGTDEIVMRQPDGSIVRHALTDGRPVGRLRTAGPVRLLRAAPTSSGWLLAAADGVSPRAGVFRPGDSGRLDLDTGRSAAVTDLAVLPTGRVATIDTTGAVDLFRVDPAVTRIATTRSTGPVRLVVVDGRDQLALTERGGRVRLLDGATLADQGAFAAAGEDVVALAVDGDTLVVAAAYTGLAIYDPVTLEARTPSVSRGHAVIRGLARIGGHVLAVYEDGGLVRVRWDTVALRARVCAWVGRMLTDDEARRFEVDGQRPCRS</sequence>
<dbReference type="InterPro" id="IPR015943">
    <property type="entry name" value="WD40/YVTN_repeat-like_dom_sf"/>
</dbReference>